<evidence type="ECO:0000313" key="1">
    <source>
        <dbReference type="EMBL" id="SDJ19761.1"/>
    </source>
</evidence>
<dbReference type="Gene3D" id="1.25.40.10">
    <property type="entry name" value="Tetratricopeptide repeat domain"/>
    <property type="match status" value="1"/>
</dbReference>
<dbReference type="PANTHER" id="PTHR47691">
    <property type="entry name" value="REGULATOR-RELATED"/>
    <property type="match status" value="1"/>
</dbReference>
<name>A0A1G8RS00_9PSEU</name>
<dbReference type="Proteomes" id="UP000199682">
    <property type="component" value="Unassembled WGS sequence"/>
</dbReference>
<dbReference type="SUPFAM" id="SSF48452">
    <property type="entry name" value="TPR-like"/>
    <property type="match status" value="1"/>
</dbReference>
<evidence type="ECO:0000313" key="2">
    <source>
        <dbReference type="Proteomes" id="UP000199682"/>
    </source>
</evidence>
<protein>
    <recommendedName>
        <fullName evidence="3">Tetratricopeptide repeat-containing protein</fullName>
    </recommendedName>
</protein>
<dbReference type="PANTHER" id="PTHR47691:SF3">
    <property type="entry name" value="HTH-TYPE TRANSCRIPTIONAL REGULATOR RV0890C-RELATED"/>
    <property type="match status" value="1"/>
</dbReference>
<dbReference type="AlphaFoldDB" id="A0A1G8RS00"/>
<reference evidence="2" key="1">
    <citation type="submission" date="2016-10" db="EMBL/GenBank/DDBJ databases">
        <authorList>
            <person name="Varghese N."/>
            <person name="Submissions S."/>
        </authorList>
    </citation>
    <scope>NUCLEOTIDE SEQUENCE [LARGE SCALE GENOMIC DNA]</scope>
    <source>
        <strain evidence="2">DSM 44796</strain>
    </source>
</reference>
<organism evidence="1 2">
    <name type="scientific">Lentzea albidocapillata subsp. violacea</name>
    <dbReference type="NCBI Taxonomy" id="128104"/>
    <lineage>
        <taxon>Bacteria</taxon>
        <taxon>Bacillati</taxon>
        <taxon>Actinomycetota</taxon>
        <taxon>Actinomycetes</taxon>
        <taxon>Pseudonocardiales</taxon>
        <taxon>Pseudonocardiaceae</taxon>
        <taxon>Lentzea</taxon>
    </lineage>
</organism>
<sequence>MDTLVDPPRYPIMTMLWGMALGAPQGDSQVWHRRVRLLGDDPWSAALALAGDGLVARLAGDPAAAADLLARAAAAFTRIGDRWGAALAFNQLGEIALTRGDAAGALVHIERGRGLLDELGATEDTAEAVIGRAQATLLAGDFDGARTDFGVALTLARRAGALVVQAGAHLGLAELARVTGDYATARQECDQAWERCPGGWYGPDQLRCHIAVERGRVAKAEGDVVLARRHFEEALRRAVGQRDHVTETAVRVELAALPAT</sequence>
<dbReference type="InterPro" id="IPR011990">
    <property type="entry name" value="TPR-like_helical_dom_sf"/>
</dbReference>
<accession>A0A1G8RS00</accession>
<evidence type="ECO:0008006" key="3">
    <source>
        <dbReference type="Google" id="ProtNLM"/>
    </source>
</evidence>
<dbReference type="EMBL" id="FNET01000001">
    <property type="protein sequence ID" value="SDJ19761.1"/>
    <property type="molecule type" value="Genomic_DNA"/>
</dbReference>
<gene>
    <name evidence="1" type="ORF">SAMN04488074_101768</name>
</gene>
<proteinExistence type="predicted"/>